<dbReference type="GO" id="GO:0070967">
    <property type="term" value="F:coenzyme F420 binding"/>
    <property type="evidence" value="ECO:0007669"/>
    <property type="project" value="TreeGrafter"/>
</dbReference>
<dbReference type="PANTHER" id="PTHR39428:SF1">
    <property type="entry name" value="F420H(2)-DEPENDENT QUINONE REDUCTASE RV1261C"/>
    <property type="match status" value="1"/>
</dbReference>
<gene>
    <name evidence="3" type="ORF">EK0264_17255</name>
</gene>
<protein>
    <submittedName>
        <fullName evidence="3">Nitroreductase family deazaflavin-dependent oxidoreductase</fullName>
    </submittedName>
</protein>
<dbReference type="AlphaFoldDB" id="A0A7L4YSH2"/>
<evidence type="ECO:0000256" key="2">
    <source>
        <dbReference type="ARBA" id="ARBA00049106"/>
    </source>
</evidence>
<keyword evidence="4" id="KW-1185">Reference proteome</keyword>
<evidence type="ECO:0000313" key="3">
    <source>
        <dbReference type="EMBL" id="QHC01854.1"/>
    </source>
</evidence>
<dbReference type="NCBIfam" id="TIGR00026">
    <property type="entry name" value="hi_GC_TIGR00026"/>
    <property type="match status" value="1"/>
</dbReference>
<dbReference type="Gene3D" id="2.30.110.10">
    <property type="entry name" value="Electron Transport, Fmn-binding Protein, Chain A"/>
    <property type="match status" value="1"/>
</dbReference>
<reference evidence="3 4" key="1">
    <citation type="journal article" date="2018" name="Int. J. Syst. Evol. Microbiol.">
        <title>Epidermidibacterium keratini gen. nov., sp. nov., a member of the family Sporichthyaceae, isolated from keratin epidermis.</title>
        <authorList>
            <person name="Lee D.G."/>
            <person name="Trujillo M.E."/>
            <person name="Kang S."/>
            <person name="Nam J.J."/>
            <person name="Kim Y.J."/>
        </authorList>
    </citation>
    <scope>NUCLEOTIDE SEQUENCE [LARGE SCALE GENOMIC DNA]</scope>
    <source>
        <strain evidence="3 4">EPI-7</strain>
    </source>
</reference>
<dbReference type="OrthoDB" id="8225825at2"/>
<comment type="catalytic activity">
    <reaction evidence="2">
        <text>oxidized coenzyme F420-(gamma-L-Glu)(n) + a quinol + H(+) = reduced coenzyme F420-(gamma-L-Glu)(n) + a quinone</text>
        <dbReference type="Rhea" id="RHEA:39663"/>
        <dbReference type="Rhea" id="RHEA-COMP:12939"/>
        <dbReference type="Rhea" id="RHEA-COMP:14378"/>
        <dbReference type="ChEBI" id="CHEBI:15378"/>
        <dbReference type="ChEBI" id="CHEBI:24646"/>
        <dbReference type="ChEBI" id="CHEBI:132124"/>
        <dbReference type="ChEBI" id="CHEBI:133980"/>
        <dbReference type="ChEBI" id="CHEBI:139511"/>
    </reaction>
</comment>
<dbReference type="RefSeq" id="WP_159546978.1">
    <property type="nucleotide sequence ID" value="NZ_CP047156.1"/>
</dbReference>
<dbReference type="GO" id="GO:0005886">
    <property type="term" value="C:plasma membrane"/>
    <property type="evidence" value="ECO:0007669"/>
    <property type="project" value="TreeGrafter"/>
</dbReference>
<evidence type="ECO:0000256" key="1">
    <source>
        <dbReference type="ARBA" id="ARBA00008710"/>
    </source>
</evidence>
<dbReference type="PANTHER" id="PTHR39428">
    <property type="entry name" value="F420H(2)-DEPENDENT QUINONE REDUCTASE RV1261C"/>
    <property type="match status" value="1"/>
</dbReference>
<dbReference type="InterPro" id="IPR004378">
    <property type="entry name" value="F420H2_quin_Rdtase"/>
</dbReference>
<organism evidence="3 4">
    <name type="scientific">Epidermidibacterium keratini</name>
    <dbReference type="NCBI Taxonomy" id="1891644"/>
    <lineage>
        <taxon>Bacteria</taxon>
        <taxon>Bacillati</taxon>
        <taxon>Actinomycetota</taxon>
        <taxon>Actinomycetes</taxon>
        <taxon>Sporichthyales</taxon>
        <taxon>Sporichthyaceae</taxon>
        <taxon>Epidermidibacterium</taxon>
    </lineage>
</organism>
<name>A0A7L4YSH2_9ACTN</name>
<proteinExistence type="inferred from homology"/>
<dbReference type="InterPro" id="IPR012349">
    <property type="entry name" value="Split_barrel_FMN-bd"/>
</dbReference>
<evidence type="ECO:0000313" key="4">
    <source>
        <dbReference type="Proteomes" id="UP000463857"/>
    </source>
</evidence>
<sequence length="143" mass="15856">MANDTRFRFMNAVHRAVRSLTFGRVGNDVMGMPVLELTTTGRRSGQPRSCFLTAPVQRGDSYIVVASRGGDDTMPAWFLNLKANPDVMVSLRGGPAQPWTARVLPDDERDALWPELTSSYPNYAGYQRKTARTIPLVELTPQG</sequence>
<dbReference type="EMBL" id="CP047156">
    <property type="protein sequence ID" value="QHC01854.1"/>
    <property type="molecule type" value="Genomic_DNA"/>
</dbReference>
<dbReference type="GO" id="GO:0016491">
    <property type="term" value="F:oxidoreductase activity"/>
    <property type="evidence" value="ECO:0007669"/>
    <property type="project" value="InterPro"/>
</dbReference>
<accession>A0A7L4YSH2</accession>
<dbReference type="Proteomes" id="UP000463857">
    <property type="component" value="Chromosome"/>
</dbReference>
<comment type="similarity">
    <text evidence="1">Belongs to the F420H(2)-dependent quinone reductase family.</text>
</comment>
<dbReference type="InParanoid" id="A0A7L4YSH2"/>
<dbReference type="SUPFAM" id="SSF50475">
    <property type="entry name" value="FMN-binding split barrel"/>
    <property type="match status" value="1"/>
</dbReference>
<dbReference type="Pfam" id="PF04075">
    <property type="entry name" value="F420H2_quin_red"/>
    <property type="match status" value="1"/>
</dbReference>
<dbReference type="KEGG" id="eke:EK0264_17255"/>